<dbReference type="Proteomes" id="UP000248168">
    <property type="component" value="Unassembled WGS sequence"/>
</dbReference>
<dbReference type="RefSeq" id="WP_121990945.1">
    <property type="nucleotide sequence ID" value="NZ_OUNR01000022.1"/>
</dbReference>
<protein>
    <recommendedName>
        <fullName evidence="3">UBX domain-containing protein</fullName>
    </recommendedName>
</protein>
<accession>A0A330LCW4</accession>
<sequence>MTQKPTPQARPLASDWVRIPDGTRVKHRLEGHEGVIDGLTEMVSGGMRNPDGRTQYRINIGTSTRQLVTQDDLNILLDHENLVIMVRQKEPYRRSVTERLHSILSADRFVKSA</sequence>
<dbReference type="AlphaFoldDB" id="A0A330LCW4"/>
<evidence type="ECO:0000313" key="2">
    <source>
        <dbReference type="Proteomes" id="UP000248168"/>
    </source>
</evidence>
<proteinExistence type="predicted"/>
<dbReference type="OrthoDB" id="9795288at2"/>
<name>A0A330LCW4_9BACT</name>
<reference evidence="2" key="1">
    <citation type="submission" date="2018-04" db="EMBL/GenBank/DDBJ databases">
        <authorList>
            <person name="Lucker S."/>
            <person name="Sakoula D."/>
        </authorList>
    </citation>
    <scope>NUCLEOTIDE SEQUENCE [LARGE SCALE GENOMIC DNA]</scope>
</reference>
<dbReference type="EMBL" id="OUNR01000022">
    <property type="protein sequence ID" value="SPP66836.1"/>
    <property type="molecule type" value="Genomic_DNA"/>
</dbReference>
<evidence type="ECO:0008006" key="3">
    <source>
        <dbReference type="Google" id="ProtNLM"/>
    </source>
</evidence>
<keyword evidence="2" id="KW-1185">Reference proteome</keyword>
<organism evidence="1 2">
    <name type="scientific">Nitrospira lenta</name>
    <dbReference type="NCBI Taxonomy" id="1436998"/>
    <lineage>
        <taxon>Bacteria</taxon>
        <taxon>Pseudomonadati</taxon>
        <taxon>Nitrospirota</taxon>
        <taxon>Nitrospiria</taxon>
        <taxon>Nitrospirales</taxon>
        <taxon>Nitrospiraceae</taxon>
        <taxon>Nitrospira</taxon>
    </lineage>
</organism>
<evidence type="ECO:0000313" key="1">
    <source>
        <dbReference type="EMBL" id="SPP66836.1"/>
    </source>
</evidence>
<gene>
    <name evidence="1" type="ORF">NITLEN_90091</name>
</gene>
<dbReference type="InParanoid" id="A0A330LCW4"/>